<name>A0A1G2PDX7_9BACT</name>
<dbReference type="Proteomes" id="UP000176965">
    <property type="component" value="Unassembled WGS sequence"/>
</dbReference>
<dbReference type="CDD" id="cd07560">
    <property type="entry name" value="Peptidase_S41_CPP"/>
    <property type="match status" value="1"/>
</dbReference>
<evidence type="ECO:0000313" key="7">
    <source>
        <dbReference type="EMBL" id="OHA46534.1"/>
    </source>
</evidence>
<dbReference type="NCBIfam" id="TIGR00225">
    <property type="entry name" value="prc"/>
    <property type="match status" value="1"/>
</dbReference>
<dbReference type="FunFam" id="2.30.42.10:FF:000063">
    <property type="entry name" value="Peptidase, S41 family"/>
    <property type="match status" value="1"/>
</dbReference>
<dbReference type="AlphaFoldDB" id="A0A1G2PDX7"/>
<keyword evidence="4 5" id="KW-0720">Serine protease</keyword>
<gene>
    <name evidence="7" type="ORF">A2541_00315</name>
</gene>
<dbReference type="GO" id="GO:0007165">
    <property type="term" value="P:signal transduction"/>
    <property type="evidence" value="ECO:0007669"/>
    <property type="project" value="TreeGrafter"/>
</dbReference>
<dbReference type="InterPro" id="IPR029045">
    <property type="entry name" value="ClpP/crotonase-like_dom_sf"/>
</dbReference>
<dbReference type="InterPro" id="IPR001478">
    <property type="entry name" value="PDZ"/>
</dbReference>
<dbReference type="PROSITE" id="PS50106">
    <property type="entry name" value="PDZ"/>
    <property type="match status" value="1"/>
</dbReference>
<dbReference type="GO" id="GO:0030288">
    <property type="term" value="C:outer membrane-bounded periplasmic space"/>
    <property type="evidence" value="ECO:0007669"/>
    <property type="project" value="TreeGrafter"/>
</dbReference>
<dbReference type="InterPro" id="IPR004447">
    <property type="entry name" value="Peptidase_S41A"/>
</dbReference>
<dbReference type="InterPro" id="IPR005151">
    <property type="entry name" value="Tail-specific_protease"/>
</dbReference>
<dbReference type="SMART" id="SM00245">
    <property type="entry name" value="TSPc"/>
    <property type="match status" value="1"/>
</dbReference>
<accession>A0A1G2PDX7</accession>
<dbReference type="CDD" id="cd06782">
    <property type="entry name" value="cpPDZ_CPP-like"/>
    <property type="match status" value="1"/>
</dbReference>
<dbReference type="Pfam" id="PF03572">
    <property type="entry name" value="Peptidase_S41"/>
    <property type="match status" value="1"/>
</dbReference>
<evidence type="ECO:0000313" key="8">
    <source>
        <dbReference type="Proteomes" id="UP000176965"/>
    </source>
</evidence>
<dbReference type="GO" id="GO:0006508">
    <property type="term" value="P:proteolysis"/>
    <property type="evidence" value="ECO:0007669"/>
    <property type="project" value="UniProtKB-KW"/>
</dbReference>
<dbReference type="Pfam" id="PF17820">
    <property type="entry name" value="PDZ_6"/>
    <property type="match status" value="1"/>
</dbReference>
<evidence type="ECO:0000256" key="2">
    <source>
        <dbReference type="ARBA" id="ARBA00022670"/>
    </source>
</evidence>
<dbReference type="GO" id="GO:0004175">
    <property type="term" value="F:endopeptidase activity"/>
    <property type="evidence" value="ECO:0007669"/>
    <property type="project" value="TreeGrafter"/>
</dbReference>
<evidence type="ECO:0000256" key="3">
    <source>
        <dbReference type="ARBA" id="ARBA00022801"/>
    </source>
</evidence>
<dbReference type="SMART" id="SM00228">
    <property type="entry name" value="PDZ"/>
    <property type="match status" value="1"/>
</dbReference>
<evidence type="ECO:0000259" key="6">
    <source>
        <dbReference type="PROSITE" id="PS50106"/>
    </source>
</evidence>
<proteinExistence type="inferred from homology"/>
<dbReference type="Gene3D" id="2.30.42.10">
    <property type="match status" value="1"/>
</dbReference>
<dbReference type="SUPFAM" id="SSF52096">
    <property type="entry name" value="ClpP/crotonase"/>
    <property type="match status" value="1"/>
</dbReference>
<keyword evidence="2 5" id="KW-0645">Protease</keyword>
<dbReference type="EMBL" id="MHSQ01000028">
    <property type="protein sequence ID" value="OHA46534.1"/>
    <property type="molecule type" value="Genomic_DNA"/>
</dbReference>
<evidence type="ECO:0000256" key="4">
    <source>
        <dbReference type="ARBA" id="ARBA00022825"/>
    </source>
</evidence>
<comment type="similarity">
    <text evidence="1 5">Belongs to the peptidase S41A family.</text>
</comment>
<evidence type="ECO:0000256" key="1">
    <source>
        <dbReference type="ARBA" id="ARBA00009179"/>
    </source>
</evidence>
<dbReference type="SUPFAM" id="SSF50156">
    <property type="entry name" value="PDZ domain-like"/>
    <property type="match status" value="1"/>
</dbReference>
<reference evidence="7 8" key="1">
    <citation type="journal article" date="2016" name="Nat. Commun.">
        <title>Thousands of microbial genomes shed light on interconnected biogeochemical processes in an aquifer system.</title>
        <authorList>
            <person name="Anantharaman K."/>
            <person name="Brown C.T."/>
            <person name="Hug L.A."/>
            <person name="Sharon I."/>
            <person name="Castelle C.J."/>
            <person name="Probst A.J."/>
            <person name="Thomas B.C."/>
            <person name="Singh A."/>
            <person name="Wilkins M.J."/>
            <person name="Karaoz U."/>
            <person name="Brodie E.L."/>
            <person name="Williams K.H."/>
            <person name="Hubbard S.S."/>
            <person name="Banfield J.F."/>
        </authorList>
    </citation>
    <scope>NUCLEOTIDE SEQUENCE [LARGE SCALE GENOMIC DNA]</scope>
</reference>
<dbReference type="InterPro" id="IPR041489">
    <property type="entry name" value="PDZ_6"/>
</dbReference>
<protein>
    <recommendedName>
        <fullName evidence="6">PDZ domain-containing protein</fullName>
    </recommendedName>
</protein>
<dbReference type="Gene3D" id="3.30.750.44">
    <property type="match status" value="1"/>
</dbReference>
<dbReference type="PANTHER" id="PTHR32060:SF30">
    <property type="entry name" value="CARBOXY-TERMINAL PROCESSING PROTEASE CTPA"/>
    <property type="match status" value="1"/>
</dbReference>
<organism evidence="7 8">
    <name type="scientific">Candidatus Taylorbacteria bacterium RIFOXYD2_FULL_36_9</name>
    <dbReference type="NCBI Taxonomy" id="1802338"/>
    <lineage>
        <taxon>Bacteria</taxon>
        <taxon>Candidatus Tayloriibacteriota</taxon>
    </lineage>
</organism>
<dbReference type="PANTHER" id="PTHR32060">
    <property type="entry name" value="TAIL-SPECIFIC PROTEASE"/>
    <property type="match status" value="1"/>
</dbReference>
<feature type="domain" description="PDZ" evidence="6">
    <location>
        <begin position="115"/>
        <end position="183"/>
    </location>
</feature>
<dbReference type="GO" id="GO:0008236">
    <property type="term" value="F:serine-type peptidase activity"/>
    <property type="evidence" value="ECO:0007669"/>
    <property type="project" value="UniProtKB-KW"/>
</dbReference>
<dbReference type="Gene3D" id="3.90.226.10">
    <property type="entry name" value="2-enoyl-CoA Hydratase, Chain A, domain 1"/>
    <property type="match status" value="1"/>
</dbReference>
<dbReference type="STRING" id="1802338.A2541_00315"/>
<sequence length="413" mass="44886">MFNFLNRFRLGIICILFIGLSFTLGVSLGKNSPSSNSDSVSGLNIINNNVASSSEQIDMAPFWEVWKLLDEKYVATKDTSTSTVITTQDRVWGAIQGMTNILGDPYTVFMPPTDNKDFETNISGNFEGVGMEIGVKDGVLSVVSPLKGSPAEKAGIKAGDKIITIDGKPAADLATDKAVRLIRGPKGSIVKITILRDGNSKPLNFEITRAIINIPTVKTEIKDEVFVISLYNFYAQSQYQFAGALKEFISSKKQRLILDLRGNPGGYLETAVNMASYFLPLGKPIVREEFGNGKEENIYRSKGYDIFTDKLKMIILVDGGSASASEILAGALQEYGVAKLVGTKTYGKGSVQELVSVTDDTSLKVTIAKWLTPSGKSISEGGLTPDYEVKITEADIKAEKDTQMEKAIELLNK</sequence>
<evidence type="ECO:0000256" key="5">
    <source>
        <dbReference type="RuleBase" id="RU004404"/>
    </source>
</evidence>
<keyword evidence="3 5" id="KW-0378">Hydrolase</keyword>
<dbReference type="InterPro" id="IPR036034">
    <property type="entry name" value="PDZ_sf"/>
</dbReference>
<comment type="caution">
    <text evidence="7">The sequence shown here is derived from an EMBL/GenBank/DDBJ whole genome shotgun (WGS) entry which is preliminary data.</text>
</comment>